<dbReference type="AlphaFoldDB" id="A0A9D2G414"/>
<dbReference type="Gene3D" id="3.40.50.10440">
    <property type="entry name" value="Dihydroxyacetone kinase, domain 1"/>
    <property type="match status" value="1"/>
</dbReference>
<comment type="function">
    <text evidence="1">May bind long-chain fatty acids, such as palmitate, and may play a role in lipid transport or fatty acid metabolism.</text>
</comment>
<name>A0A9D2G414_9FIRM</name>
<reference evidence="3" key="1">
    <citation type="journal article" date="2021" name="PeerJ">
        <title>Extensive microbial diversity within the chicken gut microbiome revealed by metagenomics and culture.</title>
        <authorList>
            <person name="Gilroy R."/>
            <person name="Ravi A."/>
            <person name="Getino M."/>
            <person name="Pursley I."/>
            <person name="Horton D.L."/>
            <person name="Alikhan N.F."/>
            <person name="Baker D."/>
            <person name="Gharbi K."/>
            <person name="Hall N."/>
            <person name="Watson M."/>
            <person name="Adriaenssens E.M."/>
            <person name="Foster-Nyarko E."/>
            <person name="Jarju S."/>
            <person name="Secka A."/>
            <person name="Antonio M."/>
            <person name="Oren A."/>
            <person name="Chaudhuri R.R."/>
            <person name="La Ragione R."/>
            <person name="Hildebrand F."/>
            <person name="Pallen M.J."/>
        </authorList>
    </citation>
    <scope>NUCLEOTIDE SEQUENCE</scope>
    <source>
        <strain evidence="3">ChiW7-2402</strain>
    </source>
</reference>
<dbReference type="PROSITE" id="PS51482">
    <property type="entry name" value="DEGV"/>
    <property type="match status" value="1"/>
</dbReference>
<dbReference type="GO" id="GO:0008289">
    <property type="term" value="F:lipid binding"/>
    <property type="evidence" value="ECO:0007669"/>
    <property type="project" value="UniProtKB-KW"/>
</dbReference>
<dbReference type="EMBL" id="DXBB01000059">
    <property type="protein sequence ID" value="HIZ72674.1"/>
    <property type="molecule type" value="Genomic_DNA"/>
</dbReference>
<accession>A0A9D2G414</accession>
<dbReference type="PANTHER" id="PTHR33434:SF3">
    <property type="entry name" value="DEGV DOMAIN-CONTAINING PROTEIN YITS"/>
    <property type="match status" value="1"/>
</dbReference>
<dbReference type="InterPro" id="IPR043168">
    <property type="entry name" value="DegV_C"/>
</dbReference>
<dbReference type="Proteomes" id="UP000824102">
    <property type="component" value="Unassembled WGS sequence"/>
</dbReference>
<sequence length="289" mass="31536">MRNFAIVTDSASDLPAEYFQEHDIACVDLGFNLDGVIYGGESGNKMDVKVFYDKLRQGAMPTTFQVTPEQARSAIEPLLKAGQDVLALAFSSGLSGTANSFVIAARDLTEEYPERHVEVVDSLCASMGEGLFVDYVVKKADEGVSLKEARDYAENLKQHICHFFTVDNLFHLKRGGRVSAATAVVGTMLNIKPVLHVDHEGHLIAIGKAMGRKKSISALVDHMKELQTMGEHDPIFISHGDCIEDVEYLISLLKANFPGHEIKVNYVGNVIGTHSGAGTLALFFLGSHR</sequence>
<dbReference type="Gene3D" id="3.30.1180.10">
    <property type="match status" value="1"/>
</dbReference>
<evidence type="ECO:0000256" key="2">
    <source>
        <dbReference type="ARBA" id="ARBA00023121"/>
    </source>
</evidence>
<dbReference type="InterPro" id="IPR003797">
    <property type="entry name" value="DegV"/>
</dbReference>
<protein>
    <submittedName>
        <fullName evidence="3">DegV family protein</fullName>
    </submittedName>
</protein>
<proteinExistence type="predicted"/>
<reference evidence="3" key="2">
    <citation type="submission" date="2021-04" db="EMBL/GenBank/DDBJ databases">
        <authorList>
            <person name="Gilroy R."/>
        </authorList>
    </citation>
    <scope>NUCLEOTIDE SEQUENCE</scope>
    <source>
        <strain evidence="3">ChiW7-2402</strain>
    </source>
</reference>
<dbReference type="SUPFAM" id="SSF82549">
    <property type="entry name" value="DAK1/DegV-like"/>
    <property type="match status" value="1"/>
</dbReference>
<evidence type="ECO:0000313" key="4">
    <source>
        <dbReference type="Proteomes" id="UP000824102"/>
    </source>
</evidence>
<organism evidence="3 4">
    <name type="scientific">Candidatus Gallimonas intestinavium</name>
    <dbReference type="NCBI Taxonomy" id="2838603"/>
    <lineage>
        <taxon>Bacteria</taxon>
        <taxon>Bacillati</taxon>
        <taxon>Bacillota</taxon>
        <taxon>Clostridia</taxon>
        <taxon>Candidatus Gallimonas</taxon>
    </lineage>
</organism>
<dbReference type="Pfam" id="PF02645">
    <property type="entry name" value="DegV"/>
    <property type="match status" value="1"/>
</dbReference>
<gene>
    <name evidence="3" type="ORF">H9964_03740</name>
</gene>
<comment type="caution">
    <text evidence="3">The sequence shown here is derived from an EMBL/GenBank/DDBJ whole genome shotgun (WGS) entry which is preliminary data.</text>
</comment>
<dbReference type="Gene3D" id="2.20.28.50">
    <property type="entry name" value="degv family protein"/>
    <property type="match status" value="1"/>
</dbReference>
<evidence type="ECO:0000256" key="1">
    <source>
        <dbReference type="ARBA" id="ARBA00003238"/>
    </source>
</evidence>
<keyword evidence="2" id="KW-0446">Lipid-binding</keyword>
<evidence type="ECO:0000313" key="3">
    <source>
        <dbReference type="EMBL" id="HIZ72674.1"/>
    </source>
</evidence>
<dbReference type="PANTHER" id="PTHR33434">
    <property type="entry name" value="DEGV DOMAIN-CONTAINING PROTEIN DR_1986-RELATED"/>
    <property type="match status" value="1"/>
</dbReference>
<dbReference type="NCBIfam" id="TIGR00762">
    <property type="entry name" value="DegV"/>
    <property type="match status" value="1"/>
</dbReference>
<dbReference type="InterPro" id="IPR050270">
    <property type="entry name" value="DegV_domain_contain"/>
</dbReference>